<feature type="region of interest" description="Disordered" evidence="1">
    <location>
        <begin position="604"/>
        <end position="709"/>
    </location>
</feature>
<feature type="region of interest" description="Disordered" evidence="1">
    <location>
        <begin position="1"/>
        <end position="146"/>
    </location>
</feature>
<feature type="compositionally biased region" description="Polar residues" evidence="1">
    <location>
        <begin position="53"/>
        <end position="75"/>
    </location>
</feature>
<protein>
    <submittedName>
        <fullName evidence="2">Uncharacterized protein</fullName>
    </submittedName>
</protein>
<organism evidence="2 3">
    <name type="scientific">Papiliotrema laurentii</name>
    <name type="common">Cryptococcus laurentii</name>
    <dbReference type="NCBI Taxonomy" id="5418"/>
    <lineage>
        <taxon>Eukaryota</taxon>
        <taxon>Fungi</taxon>
        <taxon>Dikarya</taxon>
        <taxon>Basidiomycota</taxon>
        <taxon>Agaricomycotina</taxon>
        <taxon>Tremellomycetes</taxon>
        <taxon>Tremellales</taxon>
        <taxon>Rhynchogastremaceae</taxon>
        <taxon>Papiliotrema</taxon>
    </lineage>
</organism>
<gene>
    <name evidence="2" type="ORF">DB88DRAFT_472047</name>
</gene>
<name>A0AAD9FR62_PAPLA</name>
<accession>A0AAD9FR62</accession>
<sequence length="941" mass="103180">MRVVSNKENASASRQPSGEGRSTPSTGVTSKPRTGGVGRPDHRVHQQAKHRSSSVQRAKQAANRTNANGGTTQAGSGVMTEMDVDPVEGDNSTGPSIATAATSSSGRLGPLRTPLLPRPSPLTSRGVPLSTICESSREGSEAPRPRAERVMCVHNPPPAVPSHLKALPALASAYADLIPVGEVFGMLFNHIEFRGPKPVVSVKQANLRYLLAQSSVSTTHDWASSEDPAHPPGDPPMRHMATFMHKIVRPYLSMDRSGHFVLQFPGQTPILVPTVFLAPPLGLQLEPGVQRQYEQVTFPAPHRVRGRLIDVRLIPPPMVPLTFRPNPPRPSDEAPFVTGHTQLTLVRDVLSAFQYPYSGSDITNDQYLEYLLQLRVQEKNIPLLEEHRLLSTRRPAEIWKHHPAVIAARTAFDDAVAARAGGDDVTLPELPKFTTPFPAMPQRSLLCEQGEIIWPFHVVPWESEVTEAPTIHHTNEDGIRIPHPYAYNAIYSILPSIREISLMYELCPQSMWPQPSQSNMSGGKPIKAIDEMYSFLPFWAKHSAFHQGFHPRGAALAQARGPNICLVVRDAHSTQPQLFPANKTALSTTCANLQKLIREGVLSRQARAARRQNDPSDDQACTPRNARDTAVSEQLSRPGSSVGIIPDFQNSGPTQPAADPSSVPSPAPVANAENQNSDRSCPGSPTSVSDQTSSTVSTPPHVNHPGEVDELHGLESDTEINSEVSSGSGTVDGVKSELVDAHVYFYSAKHEPLELSKVDIAANRAKYAVRTLPLLPIHLPDLGTFPIVMWHLHHPQKDFVPVILGFAPEDHLGRRDALRDALFALSPTECLYRAYSFHNAVRNLKKLGVVTPHTWHQVRRANDVLNEVLCHRGALPHPKWNYLAIPYMDGATLPLPTFAHYSPRMVQEHVAWAASRMTQMAAEGKIPKGPRDMSPQEDHPM</sequence>
<feature type="compositionally biased region" description="Polar residues" evidence="1">
    <location>
        <begin position="1"/>
        <end position="32"/>
    </location>
</feature>
<reference evidence="2" key="1">
    <citation type="submission" date="2023-02" db="EMBL/GenBank/DDBJ databases">
        <title>Identification and recombinant expression of a fungal hydrolase from Papiliotrema laurentii that hydrolyzes apple cutin and clears colloidal polyester polyurethane.</title>
        <authorList>
            <consortium name="DOE Joint Genome Institute"/>
            <person name="Roman V.A."/>
            <person name="Bojanowski C."/>
            <person name="Crable B.R."/>
            <person name="Wagner D.N."/>
            <person name="Hung C.S."/>
            <person name="Nadeau L.J."/>
            <person name="Schratz L."/>
            <person name="Haridas S."/>
            <person name="Pangilinan J."/>
            <person name="Lipzen A."/>
            <person name="Na H."/>
            <person name="Yan M."/>
            <person name="Ng V."/>
            <person name="Grigoriev I.V."/>
            <person name="Spatafora J.W."/>
            <person name="Barlow D."/>
            <person name="Biffinger J."/>
            <person name="Kelley-Loughnane N."/>
            <person name="Varaljay V.A."/>
            <person name="Crookes-Goodson W.J."/>
        </authorList>
    </citation>
    <scope>NUCLEOTIDE SEQUENCE</scope>
    <source>
        <strain evidence="2">5307AH</strain>
    </source>
</reference>
<keyword evidence="3" id="KW-1185">Reference proteome</keyword>
<feature type="compositionally biased region" description="Basic and acidic residues" evidence="1">
    <location>
        <begin position="135"/>
        <end position="146"/>
    </location>
</feature>
<evidence type="ECO:0000313" key="3">
    <source>
        <dbReference type="Proteomes" id="UP001182556"/>
    </source>
</evidence>
<evidence type="ECO:0000313" key="2">
    <source>
        <dbReference type="EMBL" id="KAK1924662.1"/>
    </source>
</evidence>
<dbReference type="AlphaFoldDB" id="A0AAD9FR62"/>
<feature type="compositionally biased region" description="Low complexity" evidence="1">
    <location>
        <begin position="684"/>
        <end position="700"/>
    </location>
</feature>
<feature type="compositionally biased region" description="Polar residues" evidence="1">
    <location>
        <begin position="90"/>
        <end position="104"/>
    </location>
</feature>
<evidence type="ECO:0000256" key="1">
    <source>
        <dbReference type="SAM" id="MobiDB-lite"/>
    </source>
</evidence>
<dbReference type="EMBL" id="JAODAN010000004">
    <property type="protein sequence ID" value="KAK1924662.1"/>
    <property type="molecule type" value="Genomic_DNA"/>
</dbReference>
<comment type="caution">
    <text evidence="2">The sequence shown here is derived from an EMBL/GenBank/DDBJ whole genome shotgun (WGS) entry which is preliminary data.</text>
</comment>
<feature type="compositionally biased region" description="Low complexity" evidence="1">
    <location>
        <begin position="105"/>
        <end position="126"/>
    </location>
</feature>
<feature type="compositionally biased region" description="Low complexity" evidence="1">
    <location>
        <begin position="656"/>
        <end position="672"/>
    </location>
</feature>
<dbReference type="Proteomes" id="UP001182556">
    <property type="component" value="Unassembled WGS sequence"/>
</dbReference>
<proteinExistence type="predicted"/>